<keyword evidence="11" id="KW-0206">Cytoskeleton</keyword>
<evidence type="ECO:0000256" key="7">
    <source>
        <dbReference type="ARBA" id="ARBA00023017"/>
    </source>
</evidence>
<sequence length="773" mass="88369">MHYRQLLIDQWIVRCQELGIPISASFSLINILGNPYEIRLWNAEGLPRDTVSTENGILVTRGRRWPLMIDPQDQANRWIRSKETKNGLKVIKLTDSGFLRTLENAIRMGMPVLLEELKETVDPALEPILLKQTFVAGGRTLIRLGDSDIDYNKKFRFYMTTKMANPHYLPEVCIKVTIINFTVTKSGLEDQLLSDVVRLERPDLEEQRNQLIVRINADRNQLKAIEDRILKLLFNSKGNILDNEELVQTLQESKVRGHCGVLGVDSRIAEATELMINAARERYRPVATRGSVMYFVIASLSEIDPMYQFSLKYFKQLFNSTIEISEKSSVLEERLQILLDQTLLTSYTNVSRGLFEQHKTIYSFMLCVDIMRQRGEVSDAEWQHFLRGAPPLDKVVRLIDGPVSQSNGTIVRCQPIKEFVIVSLGKQFVENPPVDLATLYSDMSPSTPLVFILSTGSDPMGAFQRFAKERGYLDRSISLGQGQGPIAEKMILEALKSGNWIFLQNCHLAVSWMLAMEELIKTFTEPDTVIHENFRLFLSSMPTKVFPVTVLQNSVKVTNEPPKGLRANVRRAFTEITNNFFEEHILGRQWRKIIFGERKKFGPLGWNIRYEFNDSDRECALLNQNLYCQTGHIPWDALIYITGEITYGGRVTDAWDQRCLRTILKSFFSPVTLDPGYTFSTSGVYFAPEADRLSDYNRYIENLPLIDDPEIFGMHENANLAFQRLETMTLINTILEVQPRSSARGGGKSNDEIVHELADSILAKIPGERERRT</sequence>
<dbReference type="Gene3D" id="6.10.140.1060">
    <property type="match status" value="1"/>
</dbReference>
<dbReference type="STRING" id="62062.ENSHHUP00000073989"/>
<organism evidence="16 17">
    <name type="scientific">Hucho hucho</name>
    <name type="common">huchen</name>
    <dbReference type="NCBI Taxonomy" id="62062"/>
    <lineage>
        <taxon>Eukaryota</taxon>
        <taxon>Metazoa</taxon>
        <taxon>Chordata</taxon>
        <taxon>Craniata</taxon>
        <taxon>Vertebrata</taxon>
        <taxon>Euteleostomi</taxon>
        <taxon>Actinopterygii</taxon>
        <taxon>Neopterygii</taxon>
        <taxon>Teleostei</taxon>
        <taxon>Protacanthopterygii</taxon>
        <taxon>Salmoniformes</taxon>
        <taxon>Salmonidae</taxon>
        <taxon>Salmoninae</taxon>
        <taxon>Hucho</taxon>
    </lineage>
</organism>
<keyword evidence="17" id="KW-1185">Reference proteome</keyword>
<accession>A0A4W5QNL0</accession>
<dbReference type="InterPro" id="IPR026983">
    <property type="entry name" value="DHC"/>
</dbReference>
<dbReference type="FunFam" id="1.10.8.720:FF:000007">
    <property type="entry name" value="Dynein axonemal heavy chain 6"/>
    <property type="match status" value="1"/>
</dbReference>
<dbReference type="Pfam" id="PF12781">
    <property type="entry name" value="AAA_9"/>
    <property type="match status" value="1"/>
</dbReference>
<evidence type="ECO:0000259" key="13">
    <source>
        <dbReference type="Pfam" id="PF03028"/>
    </source>
</evidence>
<dbReference type="Gene3D" id="3.40.50.300">
    <property type="entry name" value="P-loop containing nucleotide triphosphate hydrolases"/>
    <property type="match status" value="2"/>
</dbReference>
<dbReference type="GO" id="GO:0005874">
    <property type="term" value="C:microtubule"/>
    <property type="evidence" value="ECO:0007669"/>
    <property type="project" value="UniProtKB-KW"/>
</dbReference>
<keyword evidence="12" id="KW-0966">Cell projection</keyword>
<dbReference type="PANTHER" id="PTHR22878">
    <property type="entry name" value="DYNEIN HEAVY CHAIN 6, AXONEMAL-LIKE-RELATED"/>
    <property type="match status" value="1"/>
</dbReference>
<evidence type="ECO:0000256" key="2">
    <source>
        <dbReference type="ARBA" id="ARBA00008887"/>
    </source>
</evidence>
<keyword evidence="3" id="KW-0963">Cytoplasm</keyword>
<dbReference type="FunFam" id="3.40.50.300:FF:000223">
    <property type="entry name" value="Dynein heavy chain 3, axonemal"/>
    <property type="match status" value="1"/>
</dbReference>
<evidence type="ECO:0000256" key="11">
    <source>
        <dbReference type="ARBA" id="ARBA00023212"/>
    </source>
</evidence>
<reference evidence="17" key="1">
    <citation type="submission" date="2018-06" db="EMBL/GenBank/DDBJ databases">
        <title>Genome assembly of Danube salmon.</title>
        <authorList>
            <person name="Macqueen D.J."/>
            <person name="Gundappa M.K."/>
        </authorList>
    </citation>
    <scope>NUCLEOTIDE SEQUENCE [LARGE SCALE GENOMIC DNA]</scope>
</reference>
<evidence type="ECO:0000259" key="14">
    <source>
        <dbReference type="Pfam" id="PF12781"/>
    </source>
</evidence>
<dbReference type="GO" id="GO:0005524">
    <property type="term" value="F:ATP binding"/>
    <property type="evidence" value="ECO:0007669"/>
    <property type="project" value="UniProtKB-KW"/>
</dbReference>
<dbReference type="Proteomes" id="UP000314982">
    <property type="component" value="Unassembled WGS sequence"/>
</dbReference>
<evidence type="ECO:0000313" key="16">
    <source>
        <dbReference type="Ensembl" id="ENSHHUP00000073989.1"/>
    </source>
</evidence>
<dbReference type="Gene3D" id="1.10.8.720">
    <property type="entry name" value="Region D6 of dynein motor"/>
    <property type="match status" value="1"/>
</dbReference>
<evidence type="ECO:0000256" key="9">
    <source>
        <dbReference type="ARBA" id="ARBA00023069"/>
    </source>
</evidence>
<dbReference type="GO" id="GO:0045505">
    <property type="term" value="F:dynein intermediate chain binding"/>
    <property type="evidence" value="ECO:0007669"/>
    <property type="project" value="InterPro"/>
</dbReference>
<dbReference type="InterPro" id="IPR004273">
    <property type="entry name" value="Dynein_heavy_D6_P-loop"/>
</dbReference>
<name>A0A4W5QNL0_9TELE</name>
<evidence type="ECO:0000259" key="15">
    <source>
        <dbReference type="Pfam" id="PF18198"/>
    </source>
</evidence>
<dbReference type="Ensembl" id="ENSHHUT00000076422.1">
    <property type="protein sequence ID" value="ENSHHUP00000073989.1"/>
    <property type="gene ID" value="ENSHHUG00000043408.1"/>
</dbReference>
<dbReference type="FunFam" id="1.10.8.1220:FF:000001">
    <property type="entry name" value="Dynein axonemal heavy chain 5"/>
    <property type="match status" value="1"/>
</dbReference>
<keyword evidence="7" id="KW-0243">Dynein</keyword>
<protein>
    <submittedName>
        <fullName evidence="16">Uncharacterized protein</fullName>
    </submittedName>
</protein>
<proteinExistence type="inferred from homology"/>
<dbReference type="GO" id="GO:0007018">
    <property type="term" value="P:microtubule-based movement"/>
    <property type="evidence" value="ECO:0007669"/>
    <property type="project" value="InterPro"/>
</dbReference>
<dbReference type="InterPro" id="IPR041658">
    <property type="entry name" value="AAA_lid_11"/>
</dbReference>
<evidence type="ECO:0000256" key="5">
    <source>
        <dbReference type="ARBA" id="ARBA00022741"/>
    </source>
</evidence>
<keyword evidence="6" id="KW-0067">ATP-binding</keyword>
<dbReference type="GO" id="GO:0030286">
    <property type="term" value="C:dynein complex"/>
    <property type="evidence" value="ECO:0007669"/>
    <property type="project" value="UniProtKB-KW"/>
</dbReference>
<dbReference type="Pfam" id="PF03028">
    <property type="entry name" value="Dynein_heavy"/>
    <property type="match status" value="1"/>
</dbReference>
<evidence type="ECO:0000256" key="6">
    <source>
        <dbReference type="ARBA" id="ARBA00022840"/>
    </source>
</evidence>
<dbReference type="GO" id="GO:0051959">
    <property type="term" value="F:dynein light intermediate chain binding"/>
    <property type="evidence" value="ECO:0007669"/>
    <property type="project" value="InterPro"/>
</dbReference>
<feature type="domain" description="Dynein heavy chain ATP-binding dynein motor region" evidence="14">
    <location>
        <begin position="40"/>
        <end position="255"/>
    </location>
</feature>
<dbReference type="GO" id="GO:0005930">
    <property type="term" value="C:axoneme"/>
    <property type="evidence" value="ECO:0007669"/>
    <property type="project" value="UniProtKB-SubCell"/>
</dbReference>
<dbReference type="InterPro" id="IPR035706">
    <property type="entry name" value="AAA_9"/>
</dbReference>
<dbReference type="InterPro" id="IPR027417">
    <property type="entry name" value="P-loop_NTPase"/>
</dbReference>
<dbReference type="InterPro" id="IPR042219">
    <property type="entry name" value="AAA_lid_11_sf"/>
</dbReference>
<dbReference type="GO" id="GO:0008569">
    <property type="term" value="F:minus-end-directed microtubule motor activity"/>
    <property type="evidence" value="ECO:0007669"/>
    <property type="project" value="InterPro"/>
</dbReference>
<reference evidence="16" key="2">
    <citation type="submission" date="2025-08" db="UniProtKB">
        <authorList>
            <consortium name="Ensembl"/>
        </authorList>
    </citation>
    <scope>IDENTIFICATION</scope>
</reference>
<reference evidence="16" key="3">
    <citation type="submission" date="2025-09" db="UniProtKB">
        <authorList>
            <consortium name="Ensembl"/>
        </authorList>
    </citation>
    <scope>IDENTIFICATION</scope>
</reference>
<feature type="domain" description="Dynein heavy chain AAA lid" evidence="15">
    <location>
        <begin position="594"/>
        <end position="718"/>
    </location>
</feature>
<dbReference type="GeneTree" id="ENSGT00940000154761"/>
<evidence type="ECO:0000256" key="1">
    <source>
        <dbReference type="ARBA" id="ARBA00004430"/>
    </source>
</evidence>
<comment type="subcellular location">
    <subcellularLocation>
        <location evidence="1">Cytoplasm</location>
        <location evidence="1">Cytoskeleton</location>
        <location evidence="1">Cilium axoneme</location>
    </subcellularLocation>
</comment>
<evidence type="ECO:0000256" key="10">
    <source>
        <dbReference type="ARBA" id="ARBA00023175"/>
    </source>
</evidence>
<keyword evidence="9" id="KW-0969">Cilium</keyword>
<evidence type="ECO:0000313" key="17">
    <source>
        <dbReference type="Proteomes" id="UP000314982"/>
    </source>
</evidence>
<keyword evidence="8" id="KW-0175">Coiled coil</keyword>
<keyword evidence="10" id="KW-0505">Motor protein</keyword>
<evidence type="ECO:0000256" key="8">
    <source>
        <dbReference type="ARBA" id="ARBA00023054"/>
    </source>
</evidence>
<evidence type="ECO:0000256" key="12">
    <source>
        <dbReference type="ARBA" id="ARBA00023273"/>
    </source>
</evidence>
<keyword evidence="4" id="KW-0493">Microtubule</keyword>
<dbReference type="PANTHER" id="PTHR22878:SF68">
    <property type="entry name" value="DYNEIN HEAVY CHAIN 6, AXONEMAL-LIKE"/>
    <property type="match status" value="1"/>
</dbReference>
<evidence type="ECO:0000256" key="3">
    <source>
        <dbReference type="ARBA" id="ARBA00022490"/>
    </source>
</evidence>
<dbReference type="FunFam" id="3.40.50.300:FF:000362">
    <property type="entry name" value="Dynein, axonemal, heavy chain 6"/>
    <property type="match status" value="1"/>
</dbReference>
<evidence type="ECO:0000256" key="4">
    <source>
        <dbReference type="ARBA" id="ARBA00022701"/>
    </source>
</evidence>
<feature type="domain" description="Dynein heavy chain region D6 P-loop" evidence="13">
    <location>
        <begin position="445"/>
        <end position="558"/>
    </location>
</feature>
<dbReference type="Pfam" id="PF18198">
    <property type="entry name" value="AAA_lid_11"/>
    <property type="match status" value="1"/>
</dbReference>
<dbReference type="AlphaFoldDB" id="A0A4W5QNL0"/>
<comment type="similarity">
    <text evidence="2">Belongs to the dynein heavy chain family.</text>
</comment>
<keyword evidence="5" id="KW-0547">Nucleotide-binding</keyword>
<dbReference type="Gene3D" id="1.10.8.1220">
    <property type="match status" value="1"/>
</dbReference>